<evidence type="ECO:0000313" key="2">
    <source>
        <dbReference type="Proteomes" id="UP001055811"/>
    </source>
</evidence>
<gene>
    <name evidence="1" type="ORF">L2E82_42948</name>
</gene>
<comment type="caution">
    <text evidence="1">The sequence shown here is derived from an EMBL/GenBank/DDBJ whole genome shotgun (WGS) entry which is preliminary data.</text>
</comment>
<organism evidence="1 2">
    <name type="scientific">Cichorium intybus</name>
    <name type="common">Chicory</name>
    <dbReference type="NCBI Taxonomy" id="13427"/>
    <lineage>
        <taxon>Eukaryota</taxon>
        <taxon>Viridiplantae</taxon>
        <taxon>Streptophyta</taxon>
        <taxon>Embryophyta</taxon>
        <taxon>Tracheophyta</taxon>
        <taxon>Spermatophyta</taxon>
        <taxon>Magnoliopsida</taxon>
        <taxon>eudicotyledons</taxon>
        <taxon>Gunneridae</taxon>
        <taxon>Pentapetalae</taxon>
        <taxon>asterids</taxon>
        <taxon>campanulids</taxon>
        <taxon>Asterales</taxon>
        <taxon>Asteraceae</taxon>
        <taxon>Cichorioideae</taxon>
        <taxon>Cichorieae</taxon>
        <taxon>Cichoriinae</taxon>
        <taxon>Cichorium</taxon>
    </lineage>
</organism>
<protein>
    <submittedName>
        <fullName evidence="1">Uncharacterized protein</fullName>
    </submittedName>
</protein>
<reference evidence="1 2" key="2">
    <citation type="journal article" date="2022" name="Mol. Ecol. Resour.">
        <title>The genomes of chicory, endive, great burdock and yacon provide insights into Asteraceae paleo-polyploidization history and plant inulin production.</title>
        <authorList>
            <person name="Fan W."/>
            <person name="Wang S."/>
            <person name="Wang H."/>
            <person name="Wang A."/>
            <person name="Jiang F."/>
            <person name="Liu H."/>
            <person name="Zhao H."/>
            <person name="Xu D."/>
            <person name="Zhang Y."/>
        </authorList>
    </citation>
    <scope>NUCLEOTIDE SEQUENCE [LARGE SCALE GENOMIC DNA]</scope>
    <source>
        <strain evidence="2">cv. Punajuju</strain>
        <tissue evidence="1">Leaves</tissue>
    </source>
</reference>
<sequence length="430" mass="47890">MNKIMAKRFGRIRQLHTIISQETIRPSSPTPPHLKTFNLSLLDQFAPDMHSPLIFFYRNFKAGDTNILKQSLSKCLTQYYPFAGRLSTPPAPYINCNDEGVDFLEASNDRPLDDFINKNKQDKSIDQLFPYGLSCSARALSPKMFEVQLNHFAGGGAAVAVSMSHKLADAGTMLNLVDHWATVNRRGSPKNPHFISSSTSNNIQVPKFDVIDVKEKDKVNYGTRIFEFSNSKVNELKNKVIAMGKPHMNPTRVEALTALLFKHAVSAAKTKSGSSGPSNLSIAVNLRKKFAENFPDTAAGNLFTLAITKMTDSGKIKLNELIAEVRKGKMELEGIRDEQEAVQKLVNTFSTLRGDIYYTSSACRAPFYEVDFGWGKPVEVSVRIPDVEEKTIILLDTPTGDGIRALVHLPEEDIAILQKDKEFLTYVKDA</sequence>
<name>A0ACB8ZP41_CICIN</name>
<accession>A0ACB8ZP41</accession>
<dbReference type="Proteomes" id="UP001055811">
    <property type="component" value="Linkage Group LG08"/>
</dbReference>
<dbReference type="EMBL" id="CM042016">
    <property type="protein sequence ID" value="KAI3698988.1"/>
    <property type="molecule type" value="Genomic_DNA"/>
</dbReference>
<reference evidence="2" key="1">
    <citation type="journal article" date="2022" name="Mol. Ecol. Resour.">
        <title>The genomes of chicory, endive, great burdock and yacon provide insights into Asteraceae palaeo-polyploidization history and plant inulin production.</title>
        <authorList>
            <person name="Fan W."/>
            <person name="Wang S."/>
            <person name="Wang H."/>
            <person name="Wang A."/>
            <person name="Jiang F."/>
            <person name="Liu H."/>
            <person name="Zhao H."/>
            <person name="Xu D."/>
            <person name="Zhang Y."/>
        </authorList>
    </citation>
    <scope>NUCLEOTIDE SEQUENCE [LARGE SCALE GENOMIC DNA]</scope>
    <source>
        <strain evidence="2">cv. Punajuju</strain>
    </source>
</reference>
<keyword evidence="2" id="KW-1185">Reference proteome</keyword>
<evidence type="ECO:0000313" key="1">
    <source>
        <dbReference type="EMBL" id="KAI3698988.1"/>
    </source>
</evidence>
<proteinExistence type="predicted"/>